<reference evidence="2 3" key="1">
    <citation type="journal article" date="2010" name="BMC Genomics">
        <title>Genome analysis and comparative genomics of a Giardia intestinalis assemblage E isolate.</title>
        <authorList>
            <person name="Jerlstrom-Hultqvist J."/>
            <person name="Franzen O."/>
            <person name="Ankarklev J."/>
            <person name="Xu F."/>
            <person name="Nohynkova E."/>
            <person name="Andersson J.O."/>
            <person name="Svard S.G."/>
            <person name="Andersson B."/>
        </authorList>
    </citation>
    <scope>NUCLEOTIDE SEQUENCE [LARGE SCALE GENOMIC DNA]</scope>
    <source>
        <strain evidence="2 3">P15</strain>
    </source>
</reference>
<evidence type="ECO:0000313" key="3">
    <source>
        <dbReference type="Proteomes" id="UP000008974"/>
    </source>
</evidence>
<dbReference type="OMA" id="IEATQRC"/>
<proteinExistence type="predicted"/>
<evidence type="ECO:0000313" key="2">
    <source>
        <dbReference type="EMBL" id="EFO63329.1"/>
    </source>
</evidence>
<dbReference type="InterPro" id="IPR000740">
    <property type="entry name" value="GrpE"/>
</dbReference>
<keyword evidence="1" id="KW-0143">Chaperone</keyword>
<dbReference type="GO" id="GO:0000774">
    <property type="term" value="F:adenyl-nucleotide exchange factor activity"/>
    <property type="evidence" value="ECO:0007669"/>
    <property type="project" value="InterPro"/>
</dbReference>
<name>E1F2J0_GIAIA</name>
<organism evidence="2 3">
    <name type="scientific">Giardia intestinalis (strain P15)</name>
    <name type="common">Giardia lamblia</name>
    <dbReference type="NCBI Taxonomy" id="658858"/>
    <lineage>
        <taxon>Eukaryota</taxon>
        <taxon>Metamonada</taxon>
        <taxon>Diplomonadida</taxon>
        <taxon>Hexamitidae</taxon>
        <taxon>Giardiinae</taxon>
        <taxon>Giardia</taxon>
    </lineage>
</organism>
<dbReference type="InterPro" id="IPR009012">
    <property type="entry name" value="GrpE_head"/>
</dbReference>
<gene>
    <name evidence="2" type="ORF">GLP15_3682</name>
</gene>
<protein>
    <submittedName>
        <fullName evidence="2">GrpE, adenine nucleotide exchange factor, putative</fullName>
    </submittedName>
</protein>
<dbReference type="OrthoDB" id="10259636at2759"/>
<dbReference type="PANTHER" id="PTHR21237">
    <property type="entry name" value="GRPE PROTEIN"/>
    <property type="match status" value="1"/>
</dbReference>
<dbReference type="Gene3D" id="2.30.22.10">
    <property type="entry name" value="Head domain of nucleotide exchange factor GrpE"/>
    <property type="match status" value="1"/>
</dbReference>
<dbReference type="VEuPathDB" id="GiardiaDB:GLP15_3682"/>
<dbReference type="GO" id="GO:0001405">
    <property type="term" value="C:PAM complex, Tim23 associated import motor"/>
    <property type="evidence" value="ECO:0007669"/>
    <property type="project" value="TreeGrafter"/>
</dbReference>
<dbReference type="Pfam" id="PF01025">
    <property type="entry name" value="GrpE"/>
    <property type="match status" value="1"/>
</dbReference>
<dbReference type="GO" id="GO:0051087">
    <property type="term" value="F:protein-folding chaperone binding"/>
    <property type="evidence" value="ECO:0007669"/>
    <property type="project" value="InterPro"/>
</dbReference>
<dbReference type="AlphaFoldDB" id="E1F2J0"/>
<comment type="caution">
    <text evidence="2">The sequence shown here is derived from an EMBL/GenBank/DDBJ whole genome shotgun (WGS) entry which is preliminary data.</text>
</comment>
<dbReference type="GO" id="GO:0030150">
    <property type="term" value="P:protein import into mitochondrial matrix"/>
    <property type="evidence" value="ECO:0007669"/>
    <property type="project" value="TreeGrafter"/>
</dbReference>
<dbReference type="EMBL" id="ACVC01000136">
    <property type="protein sequence ID" value="EFO63329.1"/>
    <property type="molecule type" value="Genomic_DNA"/>
</dbReference>
<accession>E1F2J0</accession>
<dbReference type="GO" id="GO:0042803">
    <property type="term" value="F:protein homodimerization activity"/>
    <property type="evidence" value="ECO:0007669"/>
    <property type="project" value="InterPro"/>
</dbReference>
<sequence>MKVRLNIIVIKDFQGQMALSALSPSNMIGTNVFMRLVRGLVKPPSSTIERQLKLLLAERQSAAEAQADAVVEAKIEATQRCLRELLKVLDAVDGLDVQAKSHPKSRRALAKHLYELHESIAMTRSLTDQVLDTLEAQRIAPNRLDIFDSSLHNAVRVIEDSSLPSNTVCETLQPGLIHKGTVIRPAQVVINDVY</sequence>
<dbReference type="Proteomes" id="UP000008974">
    <property type="component" value="Unassembled WGS sequence"/>
</dbReference>
<dbReference type="SUPFAM" id="SSF51064">
    <property type="entry name" value="Head domain of nucleotide exchange factor GrpE"/>
    <property type="match status" value="1"/>
</dbReference>
<dbReference type="GO" id="GO:0051082">
    <property type="term" value="F:unfolded protein binding"/>
    <property type="evidence" value="ECO:0007669"/>
    <property type="project" value="TreeGrafter"/>
</dbReference>
<dbReference type="PANTHER" id="PTHR21237:SF23">
    <property type="entry name" value="GRPE PROTEIN HOMOLOG, MITOCHONDRIAL"/>
    <property type="match status" value="1"/>
</dbReference>
<dbReference type="GO" id="GO:0006457">
    <property type="term" value="P:protein folding"/>
    <property type="evidence" value="ECO:0007669"/>
    <property type="project" value="InterPro"/>
</dbReference>
<evidence type="ECO:0000256" key="1">
    <source>
        <dbReference type="ARBA" id="ARBA00023186"/>
    </source>
</evidence>